<dbReference type="InterPro" id="IPR019424">
    <property type="entry name" value="7TM_GPCR_Srsx"/>
</dbReference>
<evidence type="ECO:0000256" key="1">
    <source>
        <dbReference type="ARBA" id="ARBA00004370"/>
    </source>
</evidence>
<comment type="subcellular location">
    <subcellularLocation>
        <location evidence="1">Membrane</location>
    </subcellularLocation>
</comment>
<accession>A0A914DAS0</accession>
<dbReference type="GO" id="GO:0016020">
    <property type="term" value="C:membrane"/>
    <property type="evidence" value="ECO:0007669"/>
    <property type="project" value="UniProtKB-SubCell"/>
</dbReference>
<name>A0A914DAS0_9BILA</name>
<evidence type="ECO:0000256" key="2">
    <source>
        <dbReference type="ARBA" id="ARBA00022692"/>
    </source>
</evidence>
<evidence type="ECO:0000313" key="8">
    <source>
        <dbReference type="WBParaSite" id="ACRNAN_scaffold215.g7154.t1"/>
    </source>
</evidence>
<evidence type="ECO:0000256" key="4">
    <source>
        <dbReference type="ARBA" id="ARBA00023136"/>
    </source>
</evidence>
<sequence>MDLNTKFEEPGVTIPNFTTTSPWPIPNDNTSSMIIPTFLLLAICFVGVIGNFCIAWVTFRGKEFRSTCYTFIAFNAITSIIMELWNISYVHYAIKATYYTVWDCWYIGIVPAFCMNASIMLTVVTSGDRLFSIMAPSPYLEQQRR</sequence>
<feature type="transmembrane region" description="Helical" evidence="5">
    <location>
        <begin position="66"/>
        <end position="85"/>
    </location>
</feature>
<evidence type="ECO:0000256" key="3">
    <source>
        <dbReference type="ARBA" id="ARBA00022989"/>
    </source>
</evidence>
<dbReference type="CDD" id="cd00637">
    <property type="entry name" value="7tm_classA_rhodopsin-like"/>
    <property type="match status" value="1"/>
</dbReference>
<evidence type="ECO:0000313" key="7">
    <source>
        <dbReference type="Proteomes" id="UP000887540"/>
    </source>
</evidence>
<dbReference type="InterPro" id="IPR017452">
    <property type="entry name" value="GPCR_Rhodpsn_7TM"/>
</dbReference>
<dbReference type="PROSITE" id="PS50262">
    <property type="entry name" value="G_PROTEIN_RECEP_F1_2"/>
    <property type="match status" value="1"/>
</dbReference>
<keyword evidence="7" id="KW-1185">Reference proteome</keyword>
<dbReference type="Proteomes" id="UP000887540">
    <property type="component" value="Unplaced"/>
</dbReference>
<evidence type="ECO:0000256" key="5">
    <source>
        <dbReference type="SAM" id="Phobius"/>
    </source>
</evidence>
<reference evidence="8" key="1">
    <citation type="submission" date="2022-11" db="UniProtKB">
        <authorList>
            <consortium name="WormBaseParasite"/>
        </authorList>
    </citation>
    <scope>IDENTIFICATION</scope>
</reference>
<dbReference type="Gene3D" id="1.20.1070.10">
    <property type="entry name" value="Rhodopsin 7-helix transmembrane proteins"/>
    <property type="match status" value="1"/>
</dbReference>
<feature type="transmembrane region" description="Helical" evidence="5">
    <location>
        <begin position="105"/>
        <end position="124"/>
    </location>
</feature>
<evidence type="ECO:0000259" key="6">
    <source>
        <dbReference type="PROSITE" id="PS50262"/>
    </source>
</evidence>
<keyword evidence="3 5" id="KW-1133">Transmembrane helix</keyword>
<keyword evidence="4 5" id="KW-0472">Membrane</keyword>
<protein>
    <submittedName>
        <fullName evidence="8">G-protein coupled receptors family 1 profile domain-containing protein</fullName>
    </submittedName>
</protein>
<dbReference type="SUPFAM" id="SSF81321">
    <property type="entry name" value="Family A G protein-coupled receptor-like"/>
    <property type="match status" value="1"/>
</dbReference>
<dbReference type="InterPro" id="IPR047130">
    <property type="entry name" value="7TM_GPCR_Srsx_nematod"/>
</dbReference>
<dbReference type="WBParaSite" id="ACRNAN_scaffold215.g7154.t1">
    <property type="protein sequence ID" value="ACRNAN_scaffold215.g7154.t1"/>
    <property type="gene ID" value="ACRNAN_scaffold215.g7154"/>
</dbReference>
<dbReference type="Pfam" id="PF10320">
    <property type="entry name" value="7TM_GPCR_Srsx"/>
    <property type="match status" value="1"/>
</dbReference>
<organism evidence="7 8">
    <name type="scientific">Acrobeloides nanus</name>
    <dbReference type="NCBI Taxonomy" id="290746"/>
    <lineage>
        <taxon>Eukaryota</taxon>
        <taxon>Metazoa</taxon>
        <taxon>Ecdysozoa</taxon>
        <taxon>Nematoda</taxon>
        <taxon>Chromadorea</taxon>
        <taxon>Rhabditida</taxon>
        <taxon>Tylenchina</taxon>
        <taxon>Cephalobomorpha</taxon>
        <taxon>Cephaloboidea</taxon>
        <taxon>Cephalobidae</taxon>
        <taxon>Acrobeloides</taxon>
    </lineage>
</organism>
<feature type="domain" description="G-protein coupled receptors family 1 profile" evidence="6">
    <location>
        <begin position="50"/>
        <end position="145"/>
    </location>
</feature>
<dbReference type="AlphaFoldDB" id="A0A914DAS0"/>
<keyword evidence="2 5" id="KW-0812">Transmembrane</keyword>
<proteinExistence type="predicted"/>
<feature type="transmembrane region" description="Helical" evidence="5">
    <location>
        <begin position="33"/>
        <end position="59"/>
    </location>
</feature>
<dbReference type="PANTHER" id="PTHR23360">
    <property type="entry name" value="G-PROTEIN COUPLED RECEPTORS FAMILY 1 PROFILE DOMAIN-CONTAINING PROTEIN-RELATED"/>
    <property type="match status" value="1"/>
</dbReference>
<dbReference type="PANTHER" id="PTHR23360:SF5">
    <property type="entry name" value="G-PROTEIN COUPLED RECEPTORS FAMILY 1 PROFILE DOMAIN-CONTAINING PROTEIN"/>
    <property type="match status" value="1"/>
</dbReference>